<proteinExistence type="predicted"/>
<dbReference type="EMBL" id="JBHSFQ010000020">
    <property type="protein sequence ID" value="MFC4564053.1"/>
    <property type="molecule type" value="Genomic_DNA"/>
</dbReference>
<name>A0ABV9E244_9ACTN</name>
<feature type="transmembrane region" description="Helical" evidence="1">
    <location>
        <begin position="85"/>
        <end position="110"/>
    </location>
</feature>
<accession>A0ABV9E244</accession>
<sequence>MTLERGNAFTPVASATMIWPWGTALAAGAVSGVASFLLTGLSLSSGLTTAIFFFSLVGGAVAILGSKGDRRARRYAGQYPWRFAAAPALLGGGATAVVSYAMMLLAGAPIAGLFGAAWVGLGSAAVIWVILGIIGMVAGNKSA</sequence>
<keyword evidence="1" id="KW-0812">Transmembrane</keyword>
<dbReference type="Proteomes" id="UP001595923">
    <property type="component" value="Unassembled WGS sequence"/>
</dbReference>
<keyword evidence="1" id="KW-1133">Transmembrane helix</keyword>
<reference evidence="3" key="1">
    <citation type="journal article" date="2019" name="Int. J. Syst. Evol. Microbiol.">
        <title>The Global Catalogue of Microorganisms (GCM) 10K type strain sequencing project: providing services to taxonomists for standard genome sequencing and annotation.</title>
        <authorList>
            <consortium name="The Broad Institute Genomics Platform"/>
            <consortium name="The Broad Institute Genome Sequencing Center for Infectious Disease"/>
            <person name="Wu L."/>
            <person name="Ma J."/>
        </authorList>
    </citation>
    <scope>NUCLEOTIDE SEQUENCE [LARGE SCALE GENOMIC DNA]</scope>
    <source>
        <strain evidence="3">XZYJ18</strain>
    </source>
</reference>
<comment type="caution">
    <text evidence="2">The sequence shown here is derived from an EMBL/GenBank/DDBJ whole genome shotgun (WGS) entry which is preliminary data.</text>
</comment>
<organism evidence="2 3">
    <name type="scientific">Nocardiopsis mangrovi</name>
    <dbReference type="NCBI Taxonomy" id="1179818"/>
    <lineage>
        <taxon>Bacteria</taxon>
        <taxon>Bacillati</taxon>
        <taxon>Actinomycetota</taxon>
        <taxon>Actinomycetes</taxon>
        <taxon>Streptosporangiales</taxon>
        <taxon>Nocardiopsidaceae</taxon>
        <taxon>Nocardiopsis</taxon>
    </lineage>
</organism>
<feature type="transmembrane region" description="Helical" evidence="1">
    <location>
        <begin position="43"/>
        <end position="64"/>
    </location>
</feature>
<gene>
    <name evidence="2" type="ORF">ACFO4E_19500</name>
</gene>
<evidence type="ECO:0000313" key="3">
    <source>
        <dbReference type="Proteomes" id="UP001595923"/>
    </source>
</evidence>
<keyword evidence="1" id="KW-0472">Membrane</keyword>
<feature type="transmembrane region" description="Helical" evidence="1">
    <location>
        <begin position="12"/>
        <end position="37"/>
    </location>
</feature>
<keyword evidence="3" id="KW-1185">Reference proteome</keyword>
<protein>
    <submittedName>
        <fullName evidence="2">Uncharacterized protein</fullName>
    </submittedName>
</protein>
<feature type="transmembrane region" description="Helical" evidence="1">
    <location>
        <begin position="116"/>
        <end position="138"/>
    </location>
</feature>
<evidence type="ECO:0000256" key="1">
    <source>
        <dbReference type="SAM" id="Phobius"/>
    </source>
</evidence>
<dbReference type="RefSeq" id="WP_378576835.1">
    <property type="nucleotide sequence ID" value="NZ_JBHSFQ010000020.1"/>
</dbReference>
<evidence type="ECO:0000313" key="2">
    <source>
        <dbReference type="EMBL" id="MFC4564053.1"/>
    </source>
</evidence>